<name>A0A347VNX5_9HELI</name>
<reference evidence="2 3" key="1">
    <citation type="journal article" date="2014" name="Genome Announc.">
        <title>Draft genome sequences of eight enterohepatic helicobacter species isolated from both laboratory and wild rodents.</title>
        <authorList>
            <person name="Sheh A."/>
            <person name="Shen Z."/>
            <person name="Fox J.G."/>
        </authorList>
    </citation>
    <scope>NUCLEOTIDE SEQUENCE [LARGE SCALE GENOMIC DNA]</scope>
    <source>
        <strain evidence="2 3">MIT 97-6194</strain>
    </source>
</reference>
<dbReference type="Proteomes" id="UP000029714">
    <property type="component" value="Unassembled WGS sequence"/>
</dbReference>
<dbReference type="RefSeq" id="WP_034569810.1">
    <property type="nucleotide sequence ID" value="NZ_JRMP02000006.1"/>
</dbReference>
<comment type="caution">
    <text evidence="2">The sequence shown here is derived from an EMBL/GenBank/DDBJ whole genome shotgun (WGS) entry which is preliminary data.</text>
</comment>
<evidence type="ECO:0000313" key="4">
    <source>
        <dbReference type="Proteomes" id="UP000477070"/>
    </source>
</evidence>
<dbReference type="EMBL" id="QBIU01000002">
    <property type="protein sequence ID" value="MWV70800.1"/>
    <property type="molecule type" value="Genomic_DNA"/>
</dbReference>
<proteinExistence type="predicted"/>
<organism evidence="2 3">
    <name type="scientific">Helicobacter saguini</name>
    <dbReference type="NCBI Taxonomy" id="1548018"/>
    <lineage>
        <taxon>Bacteria</taxon>
        <taxon>Pseudomonadati</taxon>
        <taxon>Campylobacterota</taxon>
        <taxon>Epsilonproteobacteria</taxon>
        <taxon>Campylobacterales</taxon>
        <taxon>Helicobacteraceae</taxon>
        <taxon>Helicobacter</taxon>
    </lineage>
</organism>
<sequence length="451" mass="53773">MSEDSRKYESFFNDFSDFKERVLKSKMRGNNSYNPLLVIRKSNEELFHSTMLHSFLNPHSNHYQDSIFLDKFLETCKLKDKNLKEWFGETKHAHVYSEYSIDRKRIDLLIKNNYRYIILENKVWTGESPEQIKTYINKIAQMLGADLTTSESEDSIESNETLDEDSLNDFIESNNIYENMAVVFLTLWGDDVKSAKDWRIKGDFLESNNKKILYKAISYKDDIIKWIESCQSKEAVGNITNLNFALECYKDAVKEITNQRKDNMAITNFLDSEEKYAVAREIIEYSKKYKIDDSYLKDFVYGKCKERERLGEKWIMAENDSRFTSFREWRNDIVLFNEKYLNQTFRFMFDREIHYGEQREKWRYYGVRILVKHGDIKGFTEDSCNKIVKELDKIITKKFGTILNYDGWWFKDEYYYAKDINETIDLVNKVNDFLATDSQIATLAKELENIK</sequence>
<gene>
    <name evidence="1" type="ORF">DCO61_12605</name>
    <name evidence="2" type="ORF">LS64_004820</name>
</gene>
<dbReference type="AlphaFoldDB" id="A0A347VNX5"/>
<reference evidence="1 4" key="4">
    <citation type="submission" date="2019-12" db="EMBL/GenBank/DDBJ databases">
        <title>Multi-Generational Helicobacter saguini Isolates.</title>
        <authorList>
            <person name="Mannion A."/>
            <person name="Shen Z."/>
            <person name="Fox J.G."/>
        </authorList>
    </citation>
    <scope>NUCLEOTIDE SEQUENCE [LARGE SCALE GENOMIC DNA]</scope>
    <source>
        <strain evidence="1">16-048</strain>
        <strain evidence="4">16-048 (F4)</strain>
    </source>
</reference>
<reference evidence="2 3" key="2">
    <citation type="journal article" date="2016" name="Infect. Immun.">
        <title>Helicobacter saguini, a Novel Helicobacter Isolated from Cotton-Top Tamarins with Ulcerative Colitis, Has Proinflammatory Properties and Induces Typhlocolitis and Dysplasia in Gnotobiotic IL-10-/- Mice.</title>
        <authorList>
            <person name="Shen Z."/>
            <person name="Mannion A."/>
            <person name="Whary M.T."/>
            <person name="Muthupalani S."/>
            <person name="Sheh A."/>
            <person name="Feng Y."/>
            <person name="Gong G."/>
            <person name="Vandamme P."/>
            <person name="Holcombe H.R."/>
            <person name="Paster B.J."/>
            <person name="Fox J.G."/>
        </authorList>
    </citation>
    <scope>NUCLEOTIDE SEQUENCE [LARGE SCALE GENOMIC DNA]</scope>
    <source>
        <strain evidence="2 3">MIT 97-6194</strain>
    </source>
</reference>
<accession>A0A347VNX5</accession>
<reference evidence="2" key="3">
    <citation type="submission" date="2018-04" db="EMBL/GenBank/DDBJ databases">
        <authorList>
            <person name="Sheh A."/>
            <person name="Shen Z."/>
            <person name="Mannion A.J."/>
            <person name="Fox J.G."/>
        </authorList>
    </citation>
    <scope>NUCLEOTIDE SEQUENCE</scope>
    <source>
        <strain evidence="2">MIT 97-6194</strain>
    </source>
</reference>
<keyword evidence="3" id="KW-1185">Reference proteome</keyword>
<evidence type="ECO:0000313" key="2">
    <source>
        <dbReference type="EMBL" id="TLD94496.1"/>
    </source>
</evidence>
<evidence type="ECO:0000313" key="3">
    <source>
        <dbReference type="Proteomes" id="UP000029714"/>
    </source>
</evidence>
<dbReference type="Pfam" id="PF14281">
    <property type="entry name" value="PDDEXK_4"/>
    <property type="match status" value="1"/>
</dbReference>
<evidence type="ECO:0000313" key="1">
    <source>
        <dbReference type="EMBL" id="MWV70800.1"/>
    </source>
</evidence>
<protein>
    <submittedName>
        <fullName evidence="2">Uncharacterized protein</fullName>
    </submittedName>
</protein>
<dbReference type="EMBL" id="JRMP02000006">
    <property type="protein sequence ID" value="TLD94496.1"/>
    <property type="molecule type" value="Genomic_DNA"/>
</dbReference>
<dbReference type="OrthoDB" id="6346224at2"/>
<dbReference type="Proteomes" id="UP000477070">
    <property type="component" value="Unassembled WGS sequence"/>
</dbReference>
<dbReference type="InterPro" id="IPR029470">
    <property type="entry name" value="PDDEXK_4"/>
</dbReference>